<reference evidence="4" key="2">
    <citation type="submission" date="2025-08" db="UniProtKB">
        <authorList>
            <consortium name="RefSeq"/>
        </authorList>
    </citation>
    <scope>IDENTIFICATION</scope>
    <source>
        <tissue evidence="4">Whole plant</tissue>
    </source>
</reference>
<protein>
    <submittedName>
        <fullName evidence="4">DNA polymerase zeta processivity subunit isoform X2</fullName>
    </submittedName>
</protein>
<evidence type="ECO:0000259" key="2">
    <source>
        <dbReference type="PROSITE" id="PS50815"/>
    </source>
</evidence>
<dbReference type="Proteomes" id="UP000515211">
    <property type="component" value="Chromosome 7"/>
</dbReference>
<name>A0A9C6WAT1_ARADU</name>
<organism evidence="3 4">
    <name type="scientific">Arachis duranensis</name>
    <name type="common">Wild peanut</name>
    <dbReference type="NCBI Taxonomy" id="130453"/>
    <lineage>
        <taxon>Eukaryota</taxon>
        <taxon>Viridiplantae</taxon>
        <taxon>Streptophyta</taxon>
        <taxon>Embryophyta</taxon>
        <taxon>Tracheophyta</taxon>
        <taxon>Spermatophyta</taxon>
        <taxon>Magnoliopsida</taxon>
        <taxon>eudicotyledons</taxon>
        <taxon>Gunneridae</taxon>
        <taxon>Pentapetalae</taxon>
        <taxon>rosids</taxon>
        <taxon>fabids</taxon>
        <taxon>Fabales</taxon>
        <taxon>Fabaceae</taxon>
        <taxon>Papilionoideae</taxon>
        <taxon>50 kb inversion clade</taxon>
        <taxon>dalbergioids sensu lato</taxon>
        <taxon>Dalbergieae</taxon>
        <taxon>Pterocarpus clade</taxon>
        <taxon>Arachis</taxon>
    </lineage>
</organism>
<evidence type="ECO:0000313" key="4">
    <source>
        <dbReference type="RefSeq" id="XP_052108197.1"/>
    </source>
</evidence>
<accession>A0A9C6WAT1</accession>
<dbReference type="Gene3D" id="3.30.900.10">
    <property type="entry name" value="HORMA domain"/>
    <property type="match status" value="2"/>
</dbReference>
<dbReference type="RefSeq" id="XP_052108197.1">
    <property type="nucleotide sequence ID" value="XM_052252237.1"/>
</dbReference>
<keyword evidence="1" id="KW-0812">Transmembrane</keyword>
<dbReference type="InterPro" id="IPR036570">
    <property type="entry name" value="HORMA_dom_sf"/>
</dbReference>
<dbReference type="GeneID" id="107458669"/>
<feature type="domain" description="HORMA" evidence="2">
    <location>
        <begin position="11"/>
        <end position="188"/>
    </location>
</feature>
<dbReference type="SUPFAM" id="SSF56019">
    <property type="entry name" value="The spindle assembly checkpoint protein mad2"/>
    <property type="match status" value="1"/>
</dbReference>
<keyword evidence="1" id="KW-0472">Membrane</keyword>
<dbReference type="PANTHER" id="PTHR11842">
    <property type="entry name" value="MITOTIC SPINDLE ASSEMBLY CHECKPOINT PROTEIN MAD2"/>
    <property type="match status" value="1"/>
</dbReference>
<dbReference type="InterPro" id="IPR045091">
    <property type="entry name" value="Mad2-like"/>
</dbReference>
<keyword evidence="1" id="KW-1133">Transmembrane helix</keyword>
<evidence type="ECO:0000256" key="1">
    <source>
        <dbReference type="SAM" id="Phobius"/>
    </source>
</evidence>
<feature type="transmembrane region" description="Helical" evidence="1">
    <location>
        <begin position="12"/>
        <end position="35"/>
    </location>
</feature>
<reference evidence="3" key="1">
    <citation type="journal article" date="2016" name="Nat. Genet.">
        <title>The genome sequences of Arachis duranensis and Arachis ipaensis, the diploid ancestors of cultivated peanut.</title>
        <authorList>
            <person name="Bertioli D.J."/>
            <person name="Cannon S.B."/>
            <person name="Froenicke L."/>
            <person name="Huang G."/>
            <person name="Farmer A.D."/>
            <person name="Cannon E.K."/>
            <person name="Liu X."/>
            <person name="Gao D."/>
            <person name="Clevenger J."/>
            <person name="Dash S."/>
            <person name="Ren L."/>
            <person name="Moretzsohn M.C."/>
            <person name="Shirasawa K."/>
            <person name="Huang W."/>
            <person name="Vidigal B."/>
            <person name="Abernathy B."/>
            <person name="Chu Y."/>
            <person name="Niederhuth C.E."/>
            <person name="Umale P."/>
            <person name="Araujo A.C."/>
            <person name="Kozik A."/>
            <person name="Kim K.D."/>
            <person name="Burow M.D."/>
            <person name="Varshney R.K."/>
            <person name="Wang X."/>
            <person name="Zhang X."/>
            <person name="Barkley N."/>
            <person name="Guimaraes P.M."/>
            <person name="Isobe S."/>
            <person name="Guo B."/>
            <person name="Liao B."/>
            <person name="Stalker H.T."/>
            <person name="Schmitz R.J."/>
            <person name="Scheffler B.E."/>
            <person name="Leal-Bertioli S.C."/>
            <person name="Xun X."/>
            <person name="Jackson S.A."/>
            <person name="Michelmore R."/>
            <person name="Ozias-Akins P."/>
        </authorList>
    </citation>
    <scope>NUCLEOTIDE SEQUENCE [LARGE SCALE GENOMIC DNA]</scope>
    <source>
        <strain evidence="3">cv. V14167</strain>
    </source>
</reference>
<gene>
    <name evidence="4" type="primary">LOC107458669</name>
</gene>
<dbReference type="PANTHER" id="PTHR11842:SF10">
    <property type="entry name" value="MITOTIC SPINDLE ASSEMBLY CHECKPOINT PROTEIN MAD2B"/>
    <property type="match status" value="1"/>
</dbReference>
<sequence>MQRKENETPQGQAASVLVEFLEVAITAVVFLKGVYPSGAFERRRYMNVVVQRARHPQLRYYIHATVSGLLPFLQKLTVNQSYGSSVEGVDLQISLRSFLAKLSVSESLTKKLPPDCRWEITGNFQLLPETGTSKEANFWIPTDTKQWEQPLFITPIRSMSSDPLCLQFYIEHPSLSESSVLREGNSEL</sequence>
<keyword evidence="3" id="KW-1185">Reference proteome</keyword>
<evidence type="ECO:0000313" key="3">
    <source>
        <dbReference type="Proteomes" id="UP000515211"/>
    </source>
</evidence>
<dbReference type="AlphaFoldDB" id="A0A9C6WAT1"/>
<proteinExistence type="predicted"/>
<dbReference type="GO" id="GO:0016035">
    <property type="term" value="C:zeta DNA polymerase complex"/>
    <property type="evidence" value="ECO:0007669"/>
    <property type="project" value="TreeGrafter"/>
</dbReference>
<dbReference type="PROSITE" id="PS50815">
    <property type="entry name" value="HORMA"/>
    <property type="match status" value="1"/>
</dbReference>
<dbReference type="InterPro" id="IPR003511">
    <property type="entry name" value="HORMA_dom"/>
</dbReference>